<keyword evidence="3" id="KW-1185">Reference proteome</keyword>
<evidence type="ECO:0000313" key="3">
    <source>
        <dbReference type="Proteomes" id="UP001144036"/>
    </source>
</evidence>
<name>A0ABT4S566_9ACTN</name>
<dbReference type="Gene3D" id="2.30.30.440">
    <property type="entry name" value="Domain of unknown function DUF1918"/>
    <property type="match status" value="1"/>
</dbReference>
<dbReference type="EMBL" id="JAPNNL010000003">
    <property type="protein sequence ID" value="MDA0632070.1"/>
    <property type="molecule type" value="Genomic_DNA"/>
</dbReference>
<gene>
    <name evidence="2" type="ORF">OUY22_01475</name>
</gene>
<dbReference type="SUPFAM" id="SSF50118">
    <property type="entry name" value="Cell growth inhibitor/plasmid maintenance toxic component"/>
    <property type="match status" value="1"/>
</dbReference>
<dbReference type="InterPro" id="IPR015035">
    <property type="entry name" value="DUF1918"/>
</dbReference>
<reference evidence="2" key="1">
    <citation type="submission" date="2022-11" db="EMBL/GenBank/DDBJ databases">
        <title>Nonomuraea corallina sp. nov., a new species of the genus Nonomuraea isolated from sea side sediment in Thai sea.</title>
        <authorList>
            <person name="Ngamcharungchit C."/>
            <person name="Matsumoto A."/>
            <person name="Suriyachadkun C."/>
            <person name="Panbangred W."/>
            <person name="Inahashi Y."/>
            <person name="Intra B."/>
        </authorList>
    </citation>
    <scope>NUCLEOTIDE SEQUENCE</scope>
    <source>
        <strain evidence="2">MCN248</strain>
    </source>
</reference>
<evidence type="ECO:0000313" key="2">
    <source>
        <dbReference type="EMBL" id="MDA0632070.1"/>
    </source>
</evidence>
<proteinExistence type="predicted"/>
<comment type="caution">
    <text evidence="2">The sequence shown here is derived from an EMBL/GenBank/DDBJ whole genome shotgun (WGS) entry which is preliminary data.</text>
</comment>
<dbReference type="Proteomes" id="UP001144036">
    <property type="component" value="Unassembled WGS sequence"/>
</dbReference>
<sequence>MKAAVGDRLVVESARDHESRRVGVITEVRHEDGSPPYLVRWTDSEHESLVFPGPDAHVVTKQEREASLPPR</sequence>
<dbReference type="Pfam" id="PF08940">
    <property type="entry name" value="DUF1918"/>
    <property type="match status" value="1"/>
</dbReference>
<evidence type="ECO:0000259" key="1">
    <source>
        <dbReference type="Pfam" id="PF08940"/>
    </source>
</evidence>
<dbReference type="RefSeq" id="WP_270152848.1">
    <property type="nucleotide sequence ID" value="NZ_JAPNNL010000003.1"/>
</dbReference>
<accession>A0ABT4S566</accession>
<organism evidence="2 3">
    <name type="scientific">Nonomuraea corallina</name>
    <dbReference type="NCBI Taxonomy" id="2989783"/>
    <lineage>
        <taxon>Bacteria</taxon>
        <taxon>Bacillati</taxon>
        <taxon>Actinomycetota</taxon>
        <taxon>Actinomycetes</taxon>
        <taxon>Streptosporangiales</taxon>
        <taxon>Streptosporangiaceae</taxon>
        <taxon>Nonomuraea</taxon>
    </lineage>
</organism>
<feature type="domain" description="DUF1918" evidence="1">
    <location>
        <begin position="1"/>
        <end position="58"/>
    </location>
</feature>
<protein>
    <submittedName>
        <fullName evidence="2">DUF1918 domain-containing protein</fullName>
    </submittedName>
</protein>